<evidence type="ECO:0000313" key="2">
    <source>
        <dbReference type="Proteomes" id="UP000648801"/>
    </source>
</evidence>
<reference evidence="1" key="1">
    <citation type="journal article" date="2014" name="Int. J. Syst. Evol. Microbiol.">
        <title>Complete genome sequence of Corynebacterium casei LMG S-19264T (=DSM 44701T), isolated from a smear-ripened cheese.</title>
        <authorList>
            <consortium name="US DOE Joint Genome Institute (JGI-PGF)"/>
            <person name="Walter F."/>
            <person name="Albersmeier A."/>
            <person name="Kalinowski J."/>
            <person name="Ruckert C."/>
        </authorList>
    </citation>
    <scope>NUCLEOTIDE SEQUENCE</scope>
    <source>
        <strain evidence="1">CGMCC 1.15447</strain>
    </source>
</reference>
<dbReference type="AlphaFoldDB" id="A0A916W6U4"/>
<sequence length="86" mass="9723">MREAYDLERFIEAQEGIYSRALTEVQAGEKRSHWMWFIFPQIHGLGSSAMAVQFAISSLAEAKAYLAHPVLGSRLREITQATLARL</sequence>
<dbReference type="Gene3D" id="1.25.40.380">
    <property type="entry name" value="Protein of unknown function DUF1810"/>
    <property type="match status" value="1"/>
</dbReference>
<dbReference type="InterPro" id="IPR014937">
    <property type="entry name" value="DUF1810"/>
</dbReference>
<dbReference type="EMBL" id="BMJB01000001">
    <property type="protein sequence ID" value="GGA72233.1"/>
    <property type="molecule type" value="Genomic_DNA"/>
</dbReference>
<reference evidence="1" key="2">
    <citation type="submission" date="2020-09" db="EMBL/GenBank/DDBJ databases">
        <authorList>
            <person name="Sun Q."/>
            <person name="Zhou Y."/>
        </authorList>
    </citation>
    <scope>NUCLEOTIDE SEQUENCE</scope>
    <source>
        <strain evidence="1">CGMCC 1.15447</strain>
    </source>
</reference>
<proteinExistence type="predicted"/>
<organism evidence="1 2">
    <name type="scientific">Edaphobacter acidisoli</name>
    <dbReference type="NCBI Taxonomy" id="2040573"/>
    <lineage>
        <taxon>Bacteria</taxon>
        <taxon>Pseudomonadati</taxon>
        <taxon>Acidobacteriota</taxon>
        <taxon>Terriglobia</taxon>
        <taxon>Terriglobales</taxon>
        <taxon>Acidobacteriaceae</taxon>
        <taxon>Edaphobacter</taxon>
    </lineage>
</organism>
<evidence type="ECO:0008006" key="3">
    <source>
        <dbReference type="Google" id="ProtNLM"/>
    </source>
</evidence>
<evidence type="ECO:0000313" key="1">
    <source>
        <dbReference type="EMBL" id="GGA72233.1"/>
    </source>
</evidence>
<dbReference type="SUPFAM" id="SSF140736">
    <property type="entry name" value="Rv1873-like"/>
    <property type="match status" value="1"/>
</dbReference>
<dbReference type="InterPro" id="IPR036287">
    <property type="entry name" value="Rv1873-like_sf"/>
</dbReference>
<dbReference type="Proteomes" id="UP000648801">
    <property type="component" value="Unassembled WGS sequence"/>
</dbReference>
<comment type="caution">
    <text evidence="1">The sequence shown here is derived from an EMBL/GenBank/DDBJ whole genome shotgun (WGS) entry which is preliminary data.</text>
</comment>
<protein>
    <recommendedName>
        <fullName evidence="3">DUF1810 domain-containing protein</fullName>
    </recommendedName>
</protein>
<accession>A0A916W6U4</accession>
<keyword evidence="2" id="KW-1185">Reference proteome</keyword>
<gene>
    <name evidence="1" type="ORF">GCM10011507_24800</name>
</gene>
<name>A0A916W6U4_9BACT</name>
<dbReference type="Pfam" id="PF08837">
    <property type="entry name" value="DUF1810"/>
    <property type="match status" value="1"/>
</dbReference>
<dbReference type="RefSeq" id="WP_188759548.1">
    <property type="nucleotide sequence ID" value="NZ_BMJB01000001.1"/>
</dbReference>